<evidence type="ECO:0000256" key="1">
    <source>
        <dbReference type="SAM" id="Phobius"/>
    </source>
</evidence>
<dbReference type="AlphaFoldDB" id="A0A2K1DYC8"/>
<keyword evidence="3" id="KW-1185">Reference proteome</keyword>
<keyword evidence="1" id="KW-0472">Membrane</keyword>
<organism evidence="2 3">
    <name type="scientific">Hanstruepera neustonica</name>
    <dbReference type="NCBI Taxonomy" id="1445657"/>
    <lineage>
        <taxon>Bacteria</taxon>
        <taxon>Pseudomonadati</taxon>
        <taxon>Bacteroidota</taxon>
        <taxon>Flavobacteriia</taxon>
        <taxon>Flavobacteriales</taxon>
        <taxon>Flavobacteriaceae</taxon>
        <taxon>Hanstruepera</taxon>
    </lineage>
</organism>
<feature type="transmembrane region" description="Helical" evidence="1">
    <location>
        <begin position="21"/>
        <end position="43"/>
    </location>
</feature>
<dbReference type="Proteomes" id="UP000236641">
    <property type="component" value="Unassembled WGS sequence"/>
</dbReference>
<dbReference type="EMBL" id="POWF01000004">
    <property type="protein sequence ID" value="PNQ73037.1"/>
    <property type="molecule type" value="Genomic_DNA"/>
</dbReference>
<dbReference type="OrthoDB" id="1446731at2"/>
<feature type="transmembrane region" description="Helical" evidence="1">
    <location>
        <begin position="69"/>
        <end position="89"/>
    </location>
</feature>
<evidence type="ECO:0000313" key="2">
    <source>
        <dbReference type="EMBL" id="PNQ73037.1"/>
    </source>
</evidence>
<protein>
    <submittedName>
        <fullName evidence="2">Uncharacterized protein</fullName>
    </submittedName>
</protein>
<gene>
    <name evidence="2" type="ORF">C1T31_08565</name>
</gene>
<accession>A0A2K1DYC8</accession>
<sequence length="180" mass="21647">MDNKQQKSKKDLVKFHQRDRKGLLVGSFIATFIALTPYFYYLYEGVPDTQTWNTFLFTYDAGAWEYANYAMWILTGKLIPLLLLFIWFFTCRHWWYHTLLVPIAMYLYQILNFFNDSVNYIDEFQLLHLVPIMAIVVPSIYLLRARMFDKINTANKSMEELEDEFKLKPTTLWGKIKQYF</sequence>
<keyword evidence="1" id="KW-0812">Transmembrane</keyword>
<comment type="caution">
    <text evidence="2">The sequence shown here is derived from an EMBL/GenBank/DDBJ whole genome shotgun (WGS) entry which is preliminary data.</text>
</comment>
<keyword evidence="1" id="KW-1133">Transmembrane helix</keyword>
<feature type="transmembrane region" description="Helical" evidence="1">
    <location>
        <begin position="94"/>
        <end position="114"/>
    </location>
</feature>
<proteinExistence type="predicted"/>
<feature type="transmembrane region" description="Helical" evidence="1">
    <location>
        <begin position="126"/>
        <end position="143"/>
    </location>
</feature>
<name>A0A2K1DYC8_9FLAO</name>
<reference evidence="2 3" key="1">
    <citation type="submission" date="2018-01" db="EMBL/GenBank/DDBJ databases">
        <title>The draft genome of Hanstruepera neustonica JCM19743.</title>
        <authorList>
            <person name="He R.-H."/>
            <person name="Du Z.-J."/>
        </authorList>
    </citation>
    <scope>NUCLEOTIDE SEQUENCE [LARGE SCALE GENOMIC DNA]</scope>
    <source>
        <strain evidence="2 3">JCM19743</strain>
    </source>
</reference>
<evidence type="ECO:0000313" key="3">
    <source>
        <dbReference type="Proteomes" id="UP000236641"/>
    </source>
</evidence>